<protein>
    <submittedName>
        <fullName evidence="1">Uncharacterized protein</fullName>
    </submittedName>
</protein>
<evidence type="ECO:0000313" key="2">
    <source>
        <dbReference type="Proteomes" id="UP001363010"/>
    </source>
</evidence>
<evidence type="ECO:0000313" key="1">
    <source>
        <dbReference type="EMBL" id="MEJ8822414.1"/>
    </source>
</evidence>
<proteinExistence type="predicted"/>
<dbReference type="RefSeq" id="WP_340363457.1">
    <property type="nucleotide sequence ID" value="NZ_JBBKZV010000004.1"/>
</dbReference>
<accession>A0ABU8VX77</accession>
<reference evidence="1 2" key="1">
    <citation type="submission" date="2024-03" db="EMBL/GenBank/DDBJ databases">
        <title>Novel species of the genus Variovorax.</title>
        <authorList>
            <person name="Liu Q."/>
            <person name="Xin Y.-H."/>
        </authorList>
    </citation>
    <scope>NUCLEOTIDE SEQUENCE [LARGE SCALE GENOMIC DNA]</scope>
    <source>
        <strain evidence="1 2">KACC 18501</strain>
    </source>
</reference>
<comment type="caution">
    <text evidence="1">The sequence shown here is derived from an EMBL/GenBank/DDBJ whole genome shotgun (WGS) entry which is preliminary data.</text>
</comment>
<name>A0ABU8VX77_9BURK</name>
<gene>
    <name evidence="1" type="ORF">WKW80_10230</name>
</gene>
<dbReference type="Proteomes" id="UP001363010">
    <property type="component" value="Unassembled WGS sequence"/>
</dbReference>
<organism evidence="1 2">
    <name type="scientific">Variovorax humicola</name>
    <dbReference type="NCBI Taxonomy" id="1769758"/>
    <lineage>
        <taxon>Bacteria</taxon>
        <taxon>Pseudomonadati</taxon>
        <taxon>Pseudomonadota</taxon>
        <taxon>Betaproteobacteria</taxon>
        <taxon>Burkholderiales</taxon>
        <taxon>Comamonadaceae</taxon>
        <taxon>Variovorax</taxon>
    </lineage>
</organism>
<sequence>MQSPQTDTSEYAALLESIGSAVRLPAPVLEEDDPARHSWSTRAMAMTQTFLAMATAATRPSR</sequence>
<dbReference type="EMBL" id="JBBKZV010000004">
    <property type="protein sequence ID" value="MEJ8822414.1"/>
    <property type="molecule type" value="Genomic_DNA"/>
</dbReference>
<keyword evidence="2" id="KW-1185">Reference proteome</keyword>